<name>A0A1S1HDS2_9SPHN</name>
<dbReference type="RefSeq" id="WP_070933714.1">
    <property type="nucleotide sequence ID" value="NZ_MIPT01000001.1"/>
</dbReference>
<keyword evidence="2" id="KW-1185">Reference proteome</keyword>
<reference evidence="1 2" key="1">
    <citation type="submission" date="2016-09" db="EMBL/GenBank/DDBJ databases">
        <title>Metabolic pathway, cell adaptation mechanisms and a novel monoxygenase revealed through proteogenomic-transcription analysis of a Sphingomonas haloaromaticamans strain degrading the fungicide ortho-phenylphenol.</title>
        <authorList>
            <person name="Perruchon C."/>
            <person name="Papadopoulou E.S."/>
            <person name="Rousidou C."/>
            <person name="Vasileiadis S."/>
            <person name="Tanou G."/>
            <person name="Amoutzias G."/>
            <person name="Molassiotis A."/>
            <person name="Karpouzas D.G."/>
        </authorList>
    </citation>
    <scope>NUCLEOTIDE SEQUENCE [LARGE SCALE GENOMIC DNA]</scope>
    <source>
        <strain evidence="1 2">P3</strain>
    </source>
</reference>
<organism evidence="1 2">
    <name type="scientific">Edaphosphingomonas haloaromaticamans</name>
    <dbReference type="NCBI Taxonomy" id="653954"/>
    <lineage>
        <taxon>Bacteria</taxon>
        <taxon>Pseudomonadati</taxon>
        <taxon>Pseudomonadota</taxon>
        <taxon>Alphaproteobacteria</taxon>
        <taxon>Sphingomonadales</taxon>
        <taxon>Rhizorhabdaceae</taxon>
        <taxon>Edaphosphingomonas</taxon>
    </lineage>
</organism>
<evidence type="ECO:0000313" key="2">
    <source>
        <dbReference type="Proteomes" id="UP000179467"/>
    </source>
</evidence>
<dbReference type="Proteomes" id="UP000179467">
    <property type="component" value="Unassembled WGS sequence"/>
</dbReference>
<accession>A0A1S1HDS2</accession>
<dbReference type="EMBL" id="MIPT01000001">
    <property type="protein sequence ID" value="OHT19942.1"/>
    <property type="molecule type" value="Genomic_DNA"/>
</dbReference>
<sequence>MSTTIEQNIEYDVRAVAAAMLEAGYMEEDEHDAIVGRAGDAHIELYSTDDVATIINDIDSDDLIAEIRERGDYDPRRDREGDIADFLREALLGNRTVAMALAHRVAMDDKEAYALELVLRAHCRRADADALPELRRAVA</sequence>
<comment type="caution">
    <text evidence="1">The sequence shown here is derived from an EMBL/GenBank/DDBJ whole genome shotgun (WGS) entry which is preliminary data.</text>
</comment>
<dbReference type="AlphaFoldDB" id="A0A1S1HDS2"/>
<proteinExistence type="predicted"/>
<gene>
    <name evidence="1" type="ORF">BHE75_01935</name>
</gene>
<protein>
    <submittedName>
        <fullName evidence="1">Uncharacterized protein</fullName>
    </submittedName>
</protein>
<evidence type="ECO:0000313" key="1">
    <source>
        <dbReference type="EMBL" id="OHT19942.1"/>
    </source>
</evidence>